<feature type="transmembrane region" description="Helical" evidence="1">
    <location>
        <begin position="12"/>
        <end position="32"/>
    </location>
</feature>
<dbReference type="Pfam" id="PF12679">
    <property type="entry name" value="ABC2_membrane_2"/>
    <property type="match status" value="1"/>
</dbReference>
<proteinExistence type="predicted"/>
<keyword evidence="1" id="KW-1133">Transmembrane helix</keyword>
<evidence type="ECO:0000256" key="1">
    <source>
        <dbReference type="SAM" id="Phobius"/>
    </source>
</evidence>
<dbReference type="EMBL" id="VSSQ01039137">
    <property type="protein sequence ID" value="MPM92156.1"/>
    <property type="molecule type" value="Genomic_DNA"/>
</dbReference>
<evidence type="ECO:0000313" key="2">
    <source>
        <dbReference type="EMBL" id="MPM92156.1"/>
    </source>
</evidence>
<evidence type="ECO:0008006" key="3">
    <source>
        <dbReference type="Google" id="ProtNLM"/>
    </source>
</evidence>
<accession>A0A645DS52</accession>
<sequence>MTADEHFYGYSQFAYMLVVIIVAMFASGAISSEYEERTALVIFTRPIKKWPIFLGKMFAALMLGIAAMVFYYLLSILAIFAYTQALPPNILLSLAFAMLYIFAATGVAMMFSSLVKKSGTSAILTFFFLFLITGIIYGTLSAFEIEAWYIIDYVYGHIPNAVINGTNVIDPGVVMMMGIPYFDQGYDPLKATGVAVVWGVVTLAISYLLMRRREI</sequence>
<feature type="transmembrane region" description="Helical" evidence="1">
    <location>
        <begin position="123"/>
        <end position="143"/>
    </location>
</feature>
<reference evidence="2" key="1">
    <citation type="submission" date="2019-08" db="EMBL/GenBank/DDBJ databases">
        <authorList>
            <person name="Kucharzyk K."/>
            <person name="Murdoch R.W."/>
            <person name="Higgins S."/>
            <person name="Loffler F."/>
        </authorList>
    </citation>
    <scope>NUCLEOTIDE SEQUENCE</scope>
</reference>
<dbReference type="PANTHER" id="PTHR37305:SF1">
    <property type="entry name" value="MEMBRANE PROTEIN"/>
    <property type="match status" value="1"/>
</dbReference>
<dbReference type="GO" id="GO:0140359">
    <property type="term" value="F:ABC-type transporter activity"/>
    <property type="evidence" value="ECO:0007669"/>
    <property type="project" value="InterPro"/>
</dbReference>
<keyword evidence="1" id="KW-0812">Transmembrane</keyword>
<protein>
    <recommendedName>
        <fullName evidence="3">ABC-2 family transporter protein</fullName>
    </recommendedName>
</protein>
<feature type="transmembrane region" description="Helical" evidence="1">
    <location>
        <begin position="191"/>
        <end position="210"/>
    </location>
</feature>
<feature type="transmembrane region" description="Helical" evidence="1">
    <location>
        <begin position="89"/>
        <end position="111"/>
    </location>
</feature>
<feature type="transmembrane region" description="Helical" evidence="1">
    <location>
        <begin position="53"/>
        <end position="83"/>
    </location>
</feature>
<keyword evidence="1" id="KW-0472">Membrane</keyword>
<organism evidence="2">
    <name type="scientific">bioreactor metagenome</name>
    <dbReference type="NCBI Taxonomy" id="1076179"/>
    <lineage>
        <taxon>unclassified sequences</taxon>
        <taxon>metagenomes</taxon>
        <taxon>ecological metagenomes</taxon>
    </lineage>
</organism>
<gene>
    <name evidence="2" type="ORF">SDC9_139291</name>
</gene>
<comment type="caution">
    <text evidence="2">The sequence shown here is derived from an EMBL/GenBank/DDBJ whole genome shotgun (WGS) entry which is preliminary data.</text>
</comment>
<dbReference type="PANTHER" id="PTHR37305">
    <property type="entry name" value="INTEGRAL MEMBRANE PROTEIN-RELATED"/>
    <property type="match status" value="1"/>
</dbReference>
<dbReference type="GO" id="GO:0005886">
    <property type="term" value="C:plasma membrane"/>
    <property type="evidence" value="ECO:0007669"/>
    <property type="project" value="UniProtKB-SubCell"/>
</dbReference>
<dbReference type="AlphaFoldDB" id="A0A645DS52"/>
<name>A0A645DS52_9ZZZZ</name>